<feature type="region of interest" description="Disordered" evidence="1">
    <location>
        <begin position="29"/>
        <end position="110"/>
    </location>
</feature>
<dbReference type="Pfam" id="PF20042">
    <property type="entry name" value="DUF6444"/>
    <property type="match status" value="1"/>
</dbReference>
<gene>
    <name evidence="3" type="ORF">SAMN05421720_12913</name>
</gene>
<dbReference type="EMBL" id="FNAP01000029">
    <property type="protein sequence ID" value="SDF07100.1"/>
    <property type="molecule type" value="Genomic_DNA"/>
</dbReference>
<organism evidence="3 4">
    <name type="scientific">Rhodospira trueperi</name>
    <dbReference type="NCBI Taxonomy" id="69960"/>
    <lineage>
        <taxon>Bacteria</taxon>
        <taxon>Pseudomonadati</taxon>
        <taxon>Pseudomonadota</taxon>
        <taxon>Alphaproteobacteria</taxon>
        <taxon>Rhodospirillales</taxon>
        <taxon>Rhodospirillaceae</taxon>
        <taxon>Rhodospira</taxon>
    </lineage>
</organism>
<evidence type="ECO:0000259" key="2">
    <source>
        <dbReference type="Pfam" id="PF20042"/>
    </source>
</evidence>
<feature type="compositionally biased region" description="Basic residues" evidence="1">
    <location>
        <begin position="50"/>
        <end position="64"/>
    </location>
</feature>
<dbReference type="AlphaFoldDB" id="A0A1G7I2X1"/>
<evidence type="ECO:0000256" key="1">
    <source>
        <dbReference type="SAM" id="MobiDB-lite"/>
    </source>
</evidence>
<feature type="domain" description="DUF6444" evidence="2">
    <location>
        <begin position="2"/>
        <end position="67"/>
    </location>
</feature>
<reference evidence="3 4" key="1">
    <citation type="submission" date="2016-10" db="EMBL/GenBank/DDBJ databases">
        <authorList>
            <person name="de Groot N.N."/>
        </authorList>
    </citation>
    <scope>NUCLEOTIDE SEQUENCE [LARGE SCALE GENOMIC DNA]</scope>
    <source>
        <strain evidence="3 4">ATCC 700224</strain>
    </source>
</reference>
<evidence type="ECO:0000313" key="4">
    <source>
        <dbReference type="Proteomes" id="UP000199412"/>
    </source>
</evidence>
<dbReference type="Proteomes" id="UP000199412">
    <property type="component" value="Unassembled WGS sequence"/>
</dbReference>
<dbReference type="RefSeq" id="WP_092788125.1">
    <property type="nucleotide sequence ID" value="NZ_FNAP01000029.1"/>
</dbReference>
<proteinExistence type="predicted"/>
<accession>A0A1G7I2X1</accession>
<evidence type="ECO:0000313" key="3">
    <source>
        <dbReference type="EMBL" id="SDF07100.1"/>
    </source>
</evidence>
<dbReference type="OrthoDB" id="9800788at2"/>
<sequence length="110" mass="12466">MTRPDLSQMTSEEKDALILALLQRIEELEARLGGGPPKTPDNSSVPPSRGQKRNRPPRQKKPRKTRDGPGTTRTLTLDARVRFVPNDSRETDRARRSPSRLLICEPRVQD</sequence>
<protein>
    <recommendedName>
        <fullName evidence="2">DUF6444 domain-containing protein</fullName>
    </recommendedName>
</protein>
<dbReference type="InterPro" id="IPR045618">
    <property type="entry name" value="DUF6444"/>
</dbReference>
<keyword evidence="4" id="KW-1185">Reference proteome</keyword>
<name>A0A1G7I2X1_9PROT</name>